<reference evidence="4" key="2">
    <citation type="submission" date="2020-04" db="EMBL/GenBank/DDBJ databases">
        <authorList>
            <consortium name="NCBI Genome Project"/>
        </authorList>
    </citation>
    <scope>NUCLEOTIDE SEQUENCE</scope>
    <source>
        <strain evidence="4">CBS 781.70</strain>
    </source>
</reference>
<dbReference type="InterPro" id="IPR027417">
    <property type="entry name" value="P-loop_NTPase"/>
</dbReference>
<name>A0A6G1FX53_9PEZI</name>
<evidence type="ECO:0000313" key="3">
    <source>
        <dbReference type="Proteomes" id="UP000504638"/>
    </source>
</evidence>
<dbReference type="Pfam" id="PF12770">
    <property type="entry name" value="CHAT"/>
    <property type="match status" value="1"/>
</dbReference>
<dbReference type="OrthoDB" id="5303793at2759"/>
<dbReference type="InterPro" id="IPR024983">
    <property type="entry name" value="CHAT_dom"/>
</dbReference>
<organism evidence="2">
    <name type="scientific">Eremomyces bilateralis CBS 781.70</name>
    <dbReference type="NCBI Taxonomy" id="1392243"/>
    <lineage>
        <taxon>Eukaryota</taxon>
        <taxon>Fungi</taxon>
        <taxon>Dikarya</taxon>
        <taxon>Ascomycota</taxon>
        <taxon>Pezizomycotina</taxon>
        <taxon>Dothideomycetes</taxon>
        <taxon>Dothideomycetes incertae sedis</taxon>
        <taxon>Eremomycetales</taxon>
        <taxon>Eremomycetaceae</taxon>
        <taxon>Eremomyces</taxon>
    </lineage>
</organism>
<evidence type="ECO:0000313" key="2">
    <source>
        <dbReference type="EMBL" id="KAF1810199.1"/>
    </source>
</evidence>
<dbReference type="SUPFAM" id="SSF52540">
    <property type="entry name" value="P-loop containing nucleoside triphosphate hydrolases"/>
    <property type="match status" value="1"/>
</dbReference>
<dbReference type="Proteomes" id="UP000504638">
    <property type="component" value="Unplaced"/>
</dbReference>
<dbReference type="RefSeq" id="XP_033531830.1">
    <property type="nucleotide sequence ID" value="XM_033682927.1"/>
</dbReference>
<proteinExistence type="predicted"/>
<keyword evidence="3" id="KW-1185">Reference proteome</keyword>
<reference evidence="2 4" key="1">
    <citation type="submission" date="2020-01" db="EMBL/GenBank/DDBJ databases">
        <authorList>
            <consortium name="DOE Joint Genome Institute"/>
            <person name="Haridas S."/>
            <person name="Albert R."/>
            <person name="Binder M."/>
            <person name="Bloem J."/>
            <person name="Labutti K."/>
            <person name="Salamov A."/>
            <person name="Andreopoulos B."/>
            <person name="Baker S.E."/>
            <person name="Barry K."/>
            <person name="Bills G."/>
            <person name="Bluhm B.H."/>
            <person name="Cannon C."/>
            <person name="Castanera R."/>
            <person name="Culley D.E."/>
            <person name="Daum C."/>
            <person name="Ezra D."/>
            <person name="Gonzalez J.B."/>
            <person name="Henrissat B."/>
            <person name="Kuo A."/>
            <person name="Liang C."/>
            <person name="Lipzen A."/>
            <person name="Lutzoni F."/>
            <person name="Magnuson J."/>
            <person name="Mondo S."/>
            <person name="Nolan M."/>
            <person name="Ohm R."/>
            <person name="Pangilinan J."/>
            <person name="Park H.-J."/>
            <person name="Ramirez L."/>
            <person name="Alfaro M."/>
            <person name="Sun H."/>
            <person name="Tritt A."/>
            <person name="Yoshinaga Y."/>
            <person name="Zwiers L.-H."/>
            <person name="Turgeon B.G."/>
            <person name="Goodwin S.B."/>
            <person name="Spatafora J.W."/>
            <person name="Crous P.W."/>
            <person name="Grigoriev I.V."/>
        </authorList>
    </citation>
    <scope>NUCLEOTIDE SEQUENCE</scope>
    <source>
        <strain evidence="2 4">CBS 781.70</strain>
    </source>
</reference>
<evidence type="ECO:0000313" key="4">
    <source>
        <dbReference type="RefSeq" id="XP_033531830.1"/>
    </source>
</evidence>
<accession>A0A6G1FX53</accession>
<evidence type="ECO:0000259" key="1">
    <source>
        <dbReference type="Pfam" id="PF12770"/>
    </source>
</evidence>
<gene>
    <name evidence="2 4" type="ORF">P152DRAFT_516082</name>
</gene>
<dbReference type="Gene3D" id="3.40.50.300">
    <property type="entry name" value="P-loop containing nucleotide triphosphate hydrolases"/>
    <property type="match status" value="1"/>
</dbReference>
<sequence length="1539" mass="175185">MASTSPPIKLRIVARTAGSLGEATSSWTIDVFLDEKRVVQNALLEDPLKQEQKTFCRWYLEEFTSRSPFSVDLAKDAEYLLGSYAAYLSKQLHLQTIVAQFPQGSTHRTVLIEILDEACIFDKHESTIHQLHWELLEVPATWNDQLDVVVTRSFPESSTVQLSPIQPPSCEPGVVKCMSINILLVVARHTSKNANFYNDVNPSLASGVLIRVQQILKSMSKSKANNLRLNVEVVRPGTFTSFKQHLQRSQDIHGANYYHIVHFDLHGRVGTRIGKASKFGILYFSHPELECTTPIAAHMVARTLSQYKIPYVVLNACESARANCGDDGNIAKVFYTHGVRNVLAMSFKVSSGAAEIFLGSFYHELFIGGMSFTRAAAISRRMLRIHSSRPARFGLTRTHMDWFVPVVYSASCDFILSTPNLVTTETLLETPQTFMDIDESLKNLDKPTITGREFDLLRLETKLLEKGRIYLEGPVGVGKTAFLQYACDIWKSTAFIDVSIIIDFKTMQYGSREELSVSVLRQLFNADAKIYEPRLWTITSLSVNSYDESTVQQIIMNILPSFNTLIILDGSATALRIGHPSSVSDHQVKTQRFEHHSFLNSLLSYFMAPSENKRNYVICSARCSETNWLEMYIGQKQDTPCYELQGLEMVDAIELAERILREAGEDIDCWTHEDFNSLEQVVDLFKGIPASIKEILRGQSILRVPWGQLYERLHAGLVTSRCEYESAFFKSSVMAQELRHLSLQLPRREFTFLLLLGQYWHEAPSPKALVHLSILFAGKDIKPAKQIENYIEYKSQAKRIIRLASDQGYLRMDDDEWISMIHPSFTVQARAWVLLGLGQTGTNGLFKDIGDRERNHWVRSTIEDFLSGTIADRSFFMLKFVELLNTIQLNQLPKWGTRHGWFFSVLLFFCCSSNLGRDQSLKSKILEITSLSCELALRLATCQRRQIHCLAELQLVLFLSSYLLVLSDLDHKEEAEKIRHAVVRYNEQLRHQLSRDETCVHDKPSSLTSSGSDGWLFTTLTKAPQAEYQDSDRSSSDKIHSAIGKLQCILTEMSNCIQNHVRTHSPCANNETLKIMQDRSIKVAQWFSIAEEFFPDSGELERASQYSLLNLDLETLSGYRQRIQMQGTLEDAIDTGNWYEAVVSHGNLITTAAHMFLFSEALEHVAAVEKIIQKSSFISDAPPLVADLKKKIQKQKSAFQIASTLFPSDTGGIQSALDLATSLAESMTDLFPEQTHLALIHYKTLRENDGDTAYPTPISRDRFIYIMRKYGGKAQDPKWFWCLCNCSEAFASLLLEIKAAFEVKDFDLCFKKLDSLEGLVEKEEYLQDLLNDSNFLPKFREALLQQRVLHKLTVDWYLALSNADFDVARAIVDSISKISKVDVGDFITYTERKHWEHAYSALQNATANGNITQSSKLYADMEKRWRGCTFPSVSRQAFYEVKSTYLQAVARQALKENDAKEAMSLCEECLRCTAEEQKEDPRAQDFYINIKEQCEAKQIRRLFDDAEAKLAFEECLRLTDRWWELSMRGMRSLGSSQRR</sequence>
<dbReference type="EMBL" id="ML975167">
    <property type="protein sequence ID" value="KAF1810199.1"/>
    <property type="molecule type" value="Genomic_DNA"/>
</dbReference>
<feature type="domain" description="CHAT" evidence="1">
    <location>
        <begin position="172"/>
        <end position="389"/>
    </location>
</feature>
<protein>
    <recommendedName>
        <fullName evidence="1">CHAT domain-containing protein</fullName>
    </recommendedName>
</protein>
<dbReference type="GeneID" id="54423497"/>
<reference evidence="4" key="3">
    <citation type="submission" date="2025-04" db="UniProtKB">
        <authorList>
            <consortium name="RefSeq"/>
        </authorList>
    </citation>
    <scope>IDENTIFICATION</scope>
    <source>
        <strain evidence="4">CBS 781.70</strain>
    </source>
</reference>